<comment type="caution">
    <text evidence="2">The sequence shown here is derived from an EMBL/GenBank/DDBJ whole genome shotgun (WGS) entry which is preliminary data.</text>
</comment>
<organism evidence="2 3">
    <name type="scientific">Pseudomonas mosselii</name>
    <dbReference type="NCBI Taxonomy" id="78327"/>
    <lineage>
        <taxon>Bacteria</taxon>
        <taxon>Pseudomonadati</taxon>
        <taxon>Pseudomonadota</taxon>
        <taxon>Gammaproteobacteria</taxon>
        <taxon>Pseudomonadales</taxon>
        <taxon>Pseudomonadaceae</taxon>
        <taxon>Pseudomonas</taxon>
    </lineage>
</organism>
<accession>A0A7W2Q101</accession>
<dbReference type="Proteomes" id="UP000541770">
    <property type="component" value="Unassembled WGS sequence"/>
</dbReference>
<feature type="transmembrane region" description="Helical" evidence="1">
    <location>
        <begin position="33"/>
        <end position="57"/>
    </location>
</feature>
<gene>
    <name evidence="2" type="primary">traP</name>
    <name evidence="2" type="ORF">H4C75_25315</name>
</gene>
<dbReference type="NCBIfam" id="NF033885">
    <property type="entry name" value="conj_TraP_IncI1"/>
    <property type="match status" value="1"/>
</dbReference>
<name>A0A7W2Q101_9PSED</name>
<reference evidence="2 3" key="1">
    <citation type="submission" date="2020-07" db="EMBL/GenBank/DDBJ databases">
        <title>Diversity of carbapenemase encoding genes among Pseudomonas putida group clinical isolates in a tertiary Brazilian hospital.</title>
        <authorList>
            <person name="Alberto-Lei F."/>
            <person name="Nodari C.S."/>
            <person name="Streling A.P."/>
            <person name="Paulino J.T."/>
            <person name="Bessa-Neto F.O."/>
            <person name="Cayo R."/>
            <person name="Gales A.C."/>
        </authorList>
    </citation>
    <scope>NUCLEOTIDE SEQUENCE [LARGE SCALE GENOMIC DNA]</scope>
    <source>
        <strain evidence="2 3">14802</strain>
    </source>
</reference>
<keyword evidence="1" id="KW-1133">Transmembrane helix</keyword>
<dbReference type="AlphaFoldDB" id="A0A7W2Q101"/>
<proteinExistence type="predicted"/>
<dbReference type="EMBL" id="JACGDE010000025">
    <property type="protein sequence ID" value="MBA6068060.1"/>
    <property type="molecule type" value="Genomic_DNA"/>
</dbReference>
<evidence type="ECO:0000256" key="1">
    <source>
        <dbReference type="SAM" id="Phobius"/>
    </source>
</evidence>
<sequence>MSEFSLKDDDKLVAPQATASASSEKMSWLSKPIILGMSAPWIVVTALVICAAAWYLFAPDGQPSTNELAFGAGGMELVREEPVQPARMAFPSPPVAAAPADVGAGDEALRQMKEFGEANRQAIKLLSETVRTQGGQLSSLQQQVSDLQAQVALASVRSAPVEKAATVRKHASPPSAPKQQSAVAGMRVNAVQADMAWIYWRDRTWAVQVGDRVGESASSVIVTSIDARARLVHTSAGTIK</sequence>
<protein>
    <submittedName>
        <fullName evidence="2">Conjugal transfer protein TraP</fullName>
    </submittedName>
</protein>
<keyword evidence="1" id="KW-0812">Transmembrane</keyword>
<evidence type="ECO:0000313" key="3">
    <source>
        <dbReference type="Proteomes" id="UP000541770"/>
    </source>
</evidence>
<evidence type="ECO:0000313" key="2">
    <source>
        <dbReference type="EMBL" id="MBA6068060.1"/>
    </source>
</evidence>
<dbReference type="InterPro" id="IPR049608">
    <property type="entry name" value="TraP-like"/>
</dbReference>
<dbReference type="RefSeq" id="WP_182324805.1">
    <property type="nucleotide sequence ID" value="NZ_JACGDE010000025.1"/>
</dbReference>
<keyword evidence="1" id="KW-0472">Membrane</keyword>